<evidence type="ECO:0000313" key="2">
    <source>
        <dbReference type="Proteomes" id="UP000529795"/>
    </source>
</evidence>
<organism evidence="1 2">
    <name type="scientific">Sphingomonas jinjuensis</name>
    <dbReference type="NCBI Taxonomy" id="535907"/>
    <lineage>
        <taxon>Bacteria</taxon>
        <taxon>Pseudomonadati</taxon>
        <taxon>Pseudomonadota</taxon>
        <taxon>Alphaproteobacteria</taxon>
        <taxon>Sphingomonadales</taxon>
        <taxon>Sphingomonadaceae</taxon>
        <taxon>Sphingomonas</taxon>
    </lineage>
</organism>
<protein>
    <submittedName>
        <fullName evidence="1">Uncharacterized protein</fullName>
    </submittedName>
</protein>
<evidence type="ECO:0000313" key="1">
    <source>
        <dbReference type="EMBL" id="MBB4154545.1"/>
    </source>
</evidence>
<comment type="caution">
    <text evidence="1">The sequence shown here is derived from an EMBL/GenBank/DDBJ whole genome shotgun (WGS) entry which is preliminary data.</text>
</comment>
<name>A0A840FMN8_9SPHN</name>
<dbReference type="EMBL" id="JACIEV010000007">
    <property type="protein sequence ID" value="MBB4154545.1"/>
    <property type="molecule type" value="Genomic_DNA"/>
</dbReference>
<reference evidence="1 2" key="1">
    <citation type="submission" date="2020-08" db="EMBL/GenBank/DDBJ databases">
        <title>Genomic Encyclopedia of Type Strains, Phase IV (KMG-IV): sequencing the most valuable type-strain genomes for metagenomic binning, comparative biology and taxonomic classification.</title>
        <authorList>
            <person name="Goeker M."/>
        </authorList>
    </citation>
    <scope>NUCLEOTIDE SEQUENCE [LARGE SCALE GENOMIC DNA]</scope>
    <source>
        <strain evidence="1 2">YC6723</strain>
    </source>
</reference>
<dbReference type="RefSeq" id="WP_183985197.1">
    <property type="nucleotide sequence ID" value="NZ_JACIEV010000007.1"/>
</dbReference>
<gene>
    <name evidence="1" type="ORF">GGQ80_002461</name>
</gene>
<sequence>MGRYSVTLDDGDQLVSGVEVDRDSLEGAVRENLLDAATMALIALENCPGRRTTQLRVEDLETGEWKLCLVTVSLSSFVGQRPRH</sequence>
<dbReference type="AlphaFoldDB" id="A0A840FMN8"/>
<keyword evidence="2" id="KW-1185">Reference proteome</keyword>
<proteinExistence type="predicted"/>
<accession>A0A840FMN8</accession>
<dbReference type="Proteomes" id="UP000529795">
    <property type="component" value="Unassembled WGS sequence"/>
</dbReference>